<sequence>MPRPAVVDKLVKLGTVTLGSSYHYPLKSGFRNSKSDLDTRVSFKYSGSRGVSSTPTFYVNGFELLDAGSPIDFEGWKNTIDPLVNPRELNEKILKEVYAQKKEVGDEENAENIPVSTFFTDLAYSEKEEKLFLDAFFHSDGVAKRLSDVITSSINKFEDKHIADTESEFLLQKMNLQEKSGEVEERAATAVALTLESWKAHNGGGGYSAHYLMNSA</sequence>
<evidence type="ECO:0000313" key="2">
    <source>
        <dbReference type="Proteomes" id="UP000032141"/>
    </source>
</evidence>
<name>A0A0D3CTZ7_BRAOL</name>
<dbReference type="Proteomes" id="UP000032141">
    <property type="component" value="Chromosome C6"/>
</dbReference>
<accession>A0A0D3CTZ7</accession>
<evidence type="ECO:0000313" key="1">
    <source>
        <dbReference type="EnsemblPlants" id="Bo6g069680.1"/>
    </source>
</evidence>
<dbReference type="HOGENOM" id="CLU_1280593_0_0_1"/>
<dbReference type="PANTHER" id="PTHR33875:SF4">
    <property type="entry name" value="THIOREDOXIN-LIKE FOLD DOMAIN-CONTAINING PROTEIN"/>
    <property type="match status" value="1"/>
</dbReference>
<proteinExistence type="predicted"/>
<dbReference type="eggNOG" id="KOG2567">
    <property type="taxonomic scope" value="Eukaryota"/>
</dbReference>
<reference evidence="1 2" key="1">
    <citation type="journal article" date="2014" name="Genome Biol.">
        <title>Transcriptome and methylome profiling reveals relics of genome dominance in the mesopolyploid Brassica oleracea.</title>
        <authorList>
            <person name="Parkin I.A."/>
            <person name="Koh C."/>
            <person name="Tang H."/>
            <person name="Robinson S.J."/>
            <person name="Kagale S."/>
            <person name="Clarke W.E."/>
            <person name="Town C.D."/>
            <person name="Nixon J."/>
            <person name="Krishnakumar V."/>
            <person name="Bidwell S.L."/>
            <person name="Denoeud F."/>
            <person name="Belcram H."/>
            <person name="Links M.G."/>
            <person name="Just J."/>
            <person name="Clarke C."/>
            <person name="Bender T."/>
            <person name="Huebert T."/>
            <person name="Mason A.S."/>
            <person name="Pires J.C."/>
            <person name="Barker G."/>
            <person name="Moore J."/>
            <person name="Walley P.G."/>
            <person name="Manoli S."/>
            <person name="Batley J."/>
            <person name="Edwards D."/>
            <person name="Nelson M.N."/>
            <person name="Wang X."/>
            <person name="Paterson A.H."/>
            <person name="King G."/>
            <person name="Bancroft I."/>
            <person name="Chalhoub B."/>
            <person name="Sharpe A.G."/>
        </authorList>
    </citation>
    <scope>NUCLEOTIDE SEQUENCE</scope>
    <source>
        <strain evidence="1 2">cv. TO1000</strain>
    </source>
</reference>
<dbReference type="PANTHER" id="PTHR33875">
    <property type="entry name" value="OS09G0542200 PROTEIN"/>
    <property type="match status" value="1"/>
</dbReference>
<dbReference type="AlphaFoldDB" id="A0A0D3CTZ7"/>
<dbReference type="Gene3D" id="3.40.30.10">
    <property type="entry name" value="Glutaredoxin"/>
    <property type="match status" value="1"/>
</dbReference>
<evidence type="ECO:0008006" key="3">
    <source>
        <dbReference type="Google" id="ProtNLM"/>
    </source>
</evidence>
<reference evidence="1" key="2">
    <citation type="submission" date="2015-03" db="UniProtKB">
        <authorList>
            <consortium name="EnsemblPlants"/>
        </authorList>
    </citation>
    <scope>IDENTIFICATION</scope>
</reference>
<dbReference type="EnsemblPlants" id="Bo6g069680.1">
    <property type="protein sequence ID" value="Bo6g069680.1"/>
    <property type="gene ID" value="Bo6g069680"/>
</dbReference>
<dbReference type="Gramene" id="Bo6g069680.1">
    <property type="protein sequence ID" value="Bo6g069680.1"/>
    <property type="gene ID" value="Bo6g069680"/>
</dbReference>
<keyword evidence="2" id="KW-1185">Reference proteome</keyword>
<organism evidence="1 2">
    <name type="scientific">Brassica oleracea var. oleracea</name>
    <dbReference type="NCBI Taxonomy" id="109376"/>
    <lineage>
        <taxon>Eukaryota</taxon>
        <taxon>Viridiplantae</taxon>
        <taxon>Streptophyta</taxon>
        <taxon>Embryophyta</taxon>
        <taxon>Tracheophyta</taxon>
        <taxon>Spermatophyta</taxon>
        <taxon>Magnoliopsida</taxon>
        <taxon>eudicotyledons</taxon>
        <taxon>Gunneridae</taxon>
        <taxon>Pentapetalae</taxon>
        <taxon>rosids</taxon>
        <taxon>malvids</taxon>
        <taxon>Brassicales</taxon>
        <taxon>Brassicaceae</taxon>
        <taxon>Brassiceae</taxon>
        <taxon>Brassica</taxon>
    </lineage>
</organism>
<dbReference type="STRING" id="109376.A0A0D3CTZ7"/>
<protein>
    <recommendedName>
        <fullName evidence="3">Thioredoxin-like fold domain-containing protein</fullName>
    </recommendedName>
</protein>